<comment type="caution">
    <text evidence="1">The sequence shown here is derived from an EMBL/GenBank/DDBJ whole genome shotgun (WGS) entry which is preliminary data.</text>
</comment>
<reference evidence="1 2" key="1">
    <citation type="submission" date="2023-08" db="EMBL/GenBank/DDBJ databases">
        <title>A Necator americanus chromosomal reference genome.</title>
        <authorList>
            <person name="Ilik V."/>
            <person name="Petrzelkova K.J."/>
            <person name="Pardy F."/>
            <person name="Fuh T."/>
            <person name="Niatou-Singa F.S."/>
            <person name="Gouil Q."/>
            <person name="Baker L."/>
            <person name="Ritchie M.E."/>
            <person name="Jex A.R."/>
            <person name="Gazzola D."/>
            <person name="Li H."/>
            <person name="Toshio Fujiwara R."/>
            <person name="Zhan B."/>
            <person name="Aroian R.V."/>
            <person name="Pafco B."/>
            <person name="Schwarz E.M."/>
        </authorList>
    </citation>
    <scope>NUCLEOTIDE SEQUENCE [LARGE SCALE GENOMIC DNA]</scope>
    <source>
        <strain evidence="1 2">Aroian</strain>
        <tissue evidence="1">Whole animal</tissue>
    </source>
</reference>
<evidence type="ECO:0000313" key="1">
    <source>
        <dbReference type="EMBL" id="KAK6763740.1"/>
    </source>
</evidence>
<evidence type="ECO:0000313" key="2">
    <source>
        <dbReference type="Proteomes" id="UP001303046"/>
    </source>
</evidence>
<dbReference type="EMBL" id="JAVFWL010000006">
    <property type="protein sequence ID" value="KAK6763740.1"/>
    <property type="molecule type" value="Genomic_DNA"/>
</dbReference>
<organism evidence="1 2">
    <name type="scientific">Necator americanus</name>
    <name type="common">Human hookworm</name>
    <dbReference type="NCBI Taxonomy" id="51031"/>
    <lineage>
        <taxon>Eukaryota</taxon>
        <taxon>Metazoa</taxon>
        <taxon>Ecdysozoa</taxon>
        <taxon>Nematoda</taxon>
        <taxon>Chromadorea</taxon>
        <taxon>Rhabditida</taxon>
        <taxon>Rhabditina</taxon>
        <taxon>Rhabditomorpha</taxon>
        <taxon>Strongyloidea</taxon>
        <taxon>Ancylostomatidae</taxon>
        <taxon>Bunostominae</taxon>
        <taxon>Necator</taxon>
    </lineage>
</organism>
<accession>A0ABR1EN05</accession>
<gene>
    <name evidence="1" type="primary">Necator_chrX.g24339</name>
    <name evidence="1" type="ORF">RB195_024174</name>
</gene>
<sequence>MDNRWLQNKTNIAYISRLDLLSTNDECTVIHLWYVAPSALGLLQSNHVKSDTLCSSEKGMQVSVCGDCSRVANTPPETVSMASRACVALVQNQRCLEQPEICLGGQGPVYREQAENMLELQKDFSPN</sequence>
<dbReference type="Proteomes" id="UP001303046">
    <property type="component" value="Unassembled WGS sequence"/>
</dbReference>
<keyword evidence="2" id="KW-1185">Reference proteome</keyword>
<name>A0ABR1EN05_NECAM</name>
<protein>
    <submittedName>
        <fullName evidence="1">Uncharacterized protein</fullName>
    </submittedName>
</protein>
<proteinExistence type="predicted"/>